<name>A0A418KG89_9ACTN</name>
<comment type="caution">
    <text evidence="4">The sequence shown here is derived from an EMBL/GenBank/DDBJ whole genome shotgun (WGS) entry which is preliminary data.</text>
</comment>
<feature type="domain" description="ABC-type glycine betaine transport system substrate-binding" evidence="3">
    <location>
        <begin position="44"/>
        <end position="316"/>
    </location>
</feature>
<dbReference type="Proteomes" id="UP000284057">
    <property type="component" value="Unassembled WGS sequence"/>
</dbReference>
<reference evidence="4 5" key="1">
    <citation type="submission" date="2018-09" db="EMBL/GenBank/DDBJ databases">
        <title>Isolation, diversity and antifungal activity of actinobacteria from wheat.</title>
        <authorList>
            <person name="Han C."/>
        </authorList>
    </citation>
    <scope>NUCLEOTIDE SEQUENCE [LARGE SCALE GENOMIC DNA]</scope>
    <source>
        <strain evidence="4 5">NEAU-YY265</strain>
    </source>
</reference>
<feature type="signal peptide" evidence="2">
    <location>
        <begin position="1"/>
        <end position="20"/>
    </location>
</feature>
<evidence type="ECO:0000256" key="1">
    <source>
        <dbReference type="SAM" id="MobiDB-lite"/>
    </source>
</evidence>
<dbReference type="GO" id="GO:0043190">
    <property type="term" value="C:ATP-binding cassette (ABC) transporter complex"/>
    <property type="evidence" value="ECO:0007669"/>
    <property type="project" value="InterPro"/>
</dbReference>
<dbReference type="AlphaFoldDB" id="A0A418KG89"/>
<dbReference type="PROSITE" id="PS51257">
    <property type="entry name" value="PROKAR_LIPOPROTEIN"/>
    <property type="match status" value="1"/>
</dbReference>
<dbReference type="Gene3D" id="3.40.190.10">
    <property type="entry name" value="Periplasmic binding protein-like II"/>
    <property type="match status" value="1"/>
</dbReference>
<dbReference type="SUPFAM" id="SSF53850">
    <property type="entry name" value="Periplasmic binding protein-like II"/>
    <property type="match status" value="1"/>
</dbReference>
<dbReference type="Gene3D" id="3.40.190.120">
    <property type="entry name" value="Osmoprotection protein (prox), domain 2"/>
    <property type="match status" value="1"/>
</dbReference>
<evidence type="ECO:0000259" key="3">
    <source>
        <dbReference type="Pfam" id="PF04069"/>
    </source>
</evidence>
<dbReference type="EMBL" id="QUAL01000440">
    <property type="protein sequence ID" value="RIQ10915.1"/>
    <property type="molecule type" value="Genomic_DNA"/>
</dbReference>
<keyword evidence="5" id="KW-1185">Reference proteome</keyword>
<accession>A0A418KG89</accession>
<sequence length="321" mass="33367">MRRRAAVLAATAGLALTLTACGGDDDPFEEGGDSTATEGGGGGDLTVGGANFTEMLIMQEMYAALLENAGYTVDIQSVDAREIYEPALESGEIDVVPEYLATFAEYLNGAINGPDAPSNAPIATSDAQETVDAARPLAEQRGLTILDPAEAASQNAFAVTNEFAEQNNLTTLSDLAALGQPITLAAVEECPDRPFCEPGLESVYGLDIVDPPLATGFSTSETKQAVQRGDAQLGLVGTTDGTLEQFDLVALEDDQGLQAADNLVPVVNTESAGDPAIAEVLNELAGVLTTDDLAMLNAQVDAERQQAPDVARAYLEDKGLL</sequence>
<gene>
    <name evidence="4" type="ORF">DY240_30785</name>
</gene>
<dbReference type="GO" id="GO:0022857">
    <property type="term" value="F:transmembrane transporter activity"/>
    <property type="evidence" value="ECO:0007669"/>
    <property type="project" value="InterPro"/>
</dbReference>
<evidence type="ECO:0000256" key="2">
    <source>
        <dbReference type="SAM" id="SignalP"/>
    </source>
</evidence>
<dbReference type="OrthoDB" id="9781705at2"/>
<keyword evidence="2" id="KW-0732">Signal</keyword>
<protein>
    <submittedName>
        <fullName evidence="4">ABC transporter substrate-binding protein</fullName>
    </submittedName>
</protein>
<feature type="region of interest" description="Disordered" evidence="1">
    <location>
        <begin position="25"/>
        <end position="44"/>
    </location>
</feature>
<feature type="chain" id="PRO_5039239722" evidence="2">
    <location>
        <begin position="21"/>
        <end position="321"/>
    </location>
</feature>
<dbReference type="InterPro" id="IPR007210">
    <property type="entry name" value="ABC_Gly_betaine_transp_sub-bd"/>
</dbReference>
<evidence type="ECO:0000313" key="4">
    <source>
        <dbReference type="EMBL" id="RIQ10915.1"/>
    </source>
</evidence>
<dbReference type="CDD" id="cd13606">
    <property type="entry name" value="PBP2_ProX_like"/>
    <property type="match status" value="1"/>
</dbReference>
<organism evidence="4 5">
    <name type="scientific">Jiangella rhizosphaerae</name>
    <dbReference type="NCBI Taxonomy" id="2293569"/>
    <lineage>
        <taxon>Bacteria</taxon>
        <taxon>Bacillati</taxon>
        <taxon>Actinomycetota</taxon>
        <taxon>Actinomycetes</taxon>
        <taxon>Jiangellales</taxon>
        <taxon>Jiangellaceae</taxon>
        <taxon>Jiangella</taxon>
    </lineage>
</organism>
<proteinExistence type="predicted"/>
<evidence type="ECO:0000313" key="5">
    <source>
        <dbReference type="Proteomes" id="UP000284057"/>
    </source>
</evidence>
<dbReference type="Pfam" id="PF04069">
    <property type="entry name" value="OpuAC"/>
    <property type="match status" value="1"/>
</dbReference>